<dbReference type="AlphaFoldDB" id="A0A5N6QKY1"/>
<proteinExistence type="predicted"/>
<name>A0A5N6QKY1_9ROSI</name>
<dbReference type="PROSITE" id="PS51257">
    <property type="entry name" value="PROKAR_LIPOPROTEIN"/>
    <property type="match status" value="1"/>
</dbReference>
<gene>
    <name evidence="1" type="ORF">FH972_004237</name>
</gene>
<reference evidence="1 2" key="1">
    <citation type="submission" date="2019-06" db="EMBL/GenBank/DDBJ databases">
        <title>A chromosomal-level reference genome of Carpinus fangiana (Coryloideae, Betulaceae).</title>
        <authorList>
            <person name="Yang X."/>
            <person name="Wang Z."/>
            <person name="Zhang L."/>
            <person name="Hao G."/>
            <person name="Liu J."/>
            <person name="Yang Y."/>
        </authorList>
    </citation>
    <scope>NUCLEOTIDE SEQUENCE [LARGE SCALE GENOMIC DNA]</scope>
    <source>
        <strain evidence="1">Cfa_2016G</strain>
        <tissue evidence="1">Leaf</tissue>
    </source>
</reference>
<keyword evidence="2" id="KW-1185">Reference proteome</keyword>
<dbReference type="EMBL" id="CM017321">
    <property type="protein sequence ID" value="KAE7999845.1"/>
    <property type="molecule type" value="Genomic_DNA"/>
</dbReference>
<evidence type="ECO:0000313" key="2">
    <source>
        <dbReference type="Proteomes" id="UP000327013"/>
    </source>
</evidence>
<organism evidence="1 2">
    <name type="scientific">Carpinus fangiana</name>
    <dbReference type="NCBI Taxonomy" id="176857"/>
    <lineage>
        <taxon>Eukaryota</taxon>
        <taxon>Viridiplantae</taxon>
        <taxon>Streptophyta</taxon>
        <taxon>Embryophyta</taxon>
        <taxon>Tracheophyta</taxon>
        <taxon>Spermatophyta</taxon>
        <taxon>Magnoliopsida</taxon>
        <taxon>eudicotyledons</taxon>
        <taxon>Gunneridae</taxon>
        <taxon>Pentapetalae</taxon>
        <taxon>rosids</taxon>
        <taxon>fabids</taxon>
        <taxon>Fagales</taxon>
        <taxon>Betulaceae</taxon>
        <taxon>Carpinus</taxon>
    </lineage>
</organism>
<dbReference type="Proteomes" id="UP000327013">
    <property type="component" value="Chromosome 1"/>
</dbReference>
<protein>
    <submittedName>
        <fullName evidence="1">Uncharacterized protein</fullName>
    </submittedName>
</protein>
<accession>A0A5N6QKY1</accession>
<sequence>MTRPCMQAIIAWTSCQGHWAPAPAWLCGWVRPSSPLPPFSSCAWTLSSTAILPSAIW</sequence>
<evidence type="ECO:0000313" key="1">
    <source>
        <dbReference type="EMBL" id="KAE7999845.1"/>
    </source>
</evidence>